<name>A0A139HSM4_9PEZI</name>
<sequence length="343" mass="38934">MADLKEEALNSSHDFYHILGIASSAQEPEIRRAYRKTALKYHPDKVGNDQAALDKFHLLSIAYEVLSDQDVRQLYDNARRAREEKKERDAAYEGRRRALKEELERRESAGAGVAGFKRKREEAQEEEAFKRELKRLAADGARRRKEREEMLRKEAQEEQEDEQVHGEDTEKAEVANTPATPVPVNEASDPSEMDRTCKLRWLPSTNITTSDLKSRFQRFGKIQDVVISAKPKKIKIDGEKHRKEYMTALIIFENIVAASMAVREGSRLGKEDADQADWGIFDGIDWASGKEPEGLPKPPASNGSSTSKEKAAYNRWLFTKGLEKAQPALKGKPSFGSFKKKPE</sequence>
<proteinExistence type="predicted"/>
<dbReference type="SUPFAM" id="SSF46565">
    <property type="entry name" value="Chaperone J-domain"/>
    <property type="match status" value="1"/>
</dbReference>
<feature type="region of interest" description="Disordered" evidence="6">
    <location>
        <begin position="289"/>
        <end position="308"/>
    </location>
</feature>
<dbReference type="PANTHER" id="PTHR44313:SF1">
    <property type="entry name" value="DNAJ HOMOLOG SUBFAMILY C MEMBER 17"/>
    <property type="match status" value="1"/>
</dbReference>
<keyword evidence="9" id="KW-1185">Reference proteome</keyword>
<evidence type="ECO:0000256" key="3">
    <source>
        <dbReference type="ARBA" id="ARBA00022490"/>
    </source>
</evidence>
<dbReference type="Gene3D" id="1.10.287.110">
    <property type="entry name" value="DnaJ domain"/>
    <property type="match status" value="1"/>
</dbReference>
<comment type="subcellular location">
    <subcellularLocation>
        <location evidence="2">Cytoplasm</location>
    </subcellularLocation>
    <subcellularLocation>
        <location evidence="1">Nucleus</location>
    </subcellularLocation>
</comment>
<comment type="caution">
    <text evidence="8">The sequence shown here is derived from an EMBL/GenBank/DDBJ whole genome shotgun (WGS) entry which is preliminary data.</text>
</comment>
<dbReference type="Gene3D" id="3.30.70.330">
    <property type="match status" value="1"/>
</dbReference>
<dbReference type="InterPro" id="IPR012677">
    <property type="entry name" value="Nucleotide-bd_a/b_plait_sf"/>
</dbReference>
<dbReference type="PRINTS" id="PR00625">
    <property type="entry name" value="JDOMAIN"/>
</dbReference>
<protein>
    <recommendedName>
        <fullName evidence="7">J domain-containing protein</fullName>
    </recommendedName>
</protein>
<evidence type="ECO:0000313" key="8">
    <source>
        <dbReference type="EMBL" id="KXT05397.1"/>
    </source>
</evidence>
<dbReference type="PROSITE" id="PS50076">
    <property type="entry name" value="DNAJ_2"/>
    <property type="match status" value="1"/>
</dbReference>
<dbReference type="CDD" id="cd06257">
    <property type="entry name" value="DnaJ"/>
    <property type="match status" value="1"/>
</dbReference>
<dbReference type="InterPro" id="IPR018253">
    <property type="entry name" value="DnaJ_domain_CS"/>
</dbReference>
<dbReference type="PANTHER" id="PTHR44313">
    <property type="entry name" value="DNAJ HOMOLOG SUBFAMILY C MEMBER 17"/>
    <property type="match status" value="1"/>
</dbReference>
<dbReference type="GO" id="GO:0003676">
    <property type="term" value="F:nucleic acid binding"/>
    <property type="evidence" value="ECO:0007669"/>
    <property type="project" value="InterPro"/>
</dbReference>
<keyword evidence="5" id="KW-0539">Nucleus</keyword>
<evidence type="ECO:0000259" key="7">
    <source>
        <dbReference type="PROSITE" id="PS50076"/>
    </source>
</evidence>
<dbReference type="InterPro" id="IPR001623">
    <property type="entry name" value="DnaJ_domain"/>
</dbReference>
<dbReference type="InterPro" id="IPR035979">
    <property type="entry name" value="RBD_domain_sf"/>
</dbReference>
<dbReference type="InterPro" id="IPR052094">
    <property type="entry name" value="Pre-mRNA-splicing_ERAD"/>
</dbReference>
<dbReference type="GO" id="GO:0000390">
    <property type="term" value="P:spliceosomal complex disassembly"/>
    <property type="evidence" value="ECO:0007669"/>
    <property type="project" value="TreeGrafter"/>
</dbReference>
<feature type="region of interest" description="Disordered" evidence="6">
    <location>
        <begin position="324"/>
        <end position="343"/>
    </location>
</feature>
<evidence type="ECO:0000256" key="4">
    <source>
        <dbReference type="ARBA" id="ARBA00023186"/>
    </source>
</evidence>
<gene>
    <name evidence="8" type="ORF">AC578_10963</name>
</gene>
<evidence type="ECO:0000256" key="6">
    <source>
        <dbReference type="SAM" id="MobiDB-lite"/>
    </source>
</evidence>
<dbReference type="Pfam" id="PF00226">
    <property type="entry name" value="DnaJ"/>
    <property type="match status" value="1"/>
</dbReference>
<dbReference type="AlphaFoldDB" id="A0A139HSM4"/>
<dbReference type="EMBL" id="LFZN01000013">
    <property type="protein sequence ID" value="KXT05397.1"/>
    <property type="molecule type" value="Genomic_DNA"/>
</dbReference>
<keyword evidence="3" id="KW-0963">Cytoplasm</keyword>
<evidence type="ECO:0000256" key="1">
    <source>
        <dbReference type="ARBA" id="ARBA00004123"/>
    </source>
</evidence>
<dbReference type="SMART" id="SM00271">
    <property type="entry name" value="DnaJ"/>
    <property type="match status" value="1"/>
</dbReference>
<evidence type="ECO:0000256" key="5">
    <source>
        <dbReference type="ARBA" id="ARBA00023242"/>
    </source>
</evidence>
<accession>A0A139HSM4</accession>
<feature type="region of interest" description="Disordered" evidence="6">
    <location>
        <begin position="102"/>
        <end position="124"/>
    </location>
</feature>
<evidence type="ECO:0000313" key="9">
    <source>
        <dbReference type="Proteomes" id="UP000070133"/>
    </source>
</evidence>
<dbReference type="GO" id="GO:0005737">
    <property type="term" value="C:cytoplasm"/>
    <property type="evidence" value="ECO:0007669"/>
    <property type="project" value="UniProtKB-SubCell"/>
</dbReference>
<dbReference type="GO" id="GO:0005681">
    <property type="term" value="C:spliceosomal complex"/>
    <property type="evidence" value="ECO:0007669"/>
    <property type="project" value="TreeGrafter"/>
</dbReference>
<evidence type="ECO:0000256" key="2">
    <source>
        <dbReference type="ARBA" id="ARBA00004496"/>
    </source>
</evidence>
<dbReference type="InterPro" id="IPR036869">
    <property type="entry name" value="J_dom_sf"/>
</dbReference>
<keyword evidence="4" id="KW-0143">Chaperone</keyword>
<feature type="region of interest" description="Disordered" evidence="6">
    <location>
        <begin position="139"/>
        <end position="171"/>
    </location>
</feature>
<dbReference type="PROSITE" id="PS00636">
    <property type="entry name" value="DNAJ_1"/>
    <property type="match status" value="1"/>
</dbReference>
<dbReference type="Proteomes" id="UP000070133">
    <property type="component" value="Unassembled WGS sequence"/>
</dbReference>
<dbReference type="STRING" id="321146.A0A139HSM4"/>
<dbReference type="SUPFAM" id="SSF54928">
    <property type="entry name" value="RNA-binding domain, RBD"/>
    <property type="match status" value="1"/>
</dbReference>
<dbReference type="OrthoDB" id="376357at2759"/>
<organism evidence="8 9">
    <name type="scientific">Pseudocercospora eumusae</name>
    <dbReference type="NCBI Taxonomy" id="321146"/>
    <lineage>
        <taxon>Eukaryota</taxon>
        <taxon>Fungi</taxon>
        <taxon>Dikarya</taxon>
        <taxon>Ascomycota</taxon>
        <taxon>Pezizomycotina</taxon>
        <taxon>Dothideomycetes</taxon>
        <taxon>Dothideomycetidae</taxon>
        <taxon>Mycosphaerellales</taxon>
        <taxon>Mycosphaerellaceae</taxon>
        <taxon>Pseudocercospora</taxon>
    </lineage>
</organism>
<reference evidence="8 9" key="1">
    <citation type="submission" date="2015-07" db="EMBL/GenBank/DDBJ databases">
        <title>Comparative genomics of the Sigatoka disease complex on banana suggests a link between parallel evolutionary changes in Pseudocercospora fijiensis and Pseudocercospora eumusae and increased virulence on the banana host.</title>
        <authorList>
            <person name="Chang T.-C."/>
            <person name="Salvucci A."/>
            <person name="Crous P.W."/>
            <person name="Stergiopoulos I."/>
        </authorList>
    </citation>
    <scope>NUCLEOTIDE SEQUENCE [LARGE SCALE GENOMIC DNA]</scope>
    <source>
        <strain evidence="8 9">CBS 114824</strain>
    </source>
</reference>
<feature type="domain" description="J" evidence="7">
    <location>
        <begin position="14"/>
        <end position="79"/>
    </location>
</feature>